<dbReference type="SMART" id="SM00184">
    <property type="entry name" value="RING"/>
    <property type="match status" value="1"/>
</dbReference>
<proteinExistence type="predicted"/>
<dbReference type="Pfam" id="PF13639">
    <property type="entry name" value="zf-RING_2"/>
    <property type="match status" value="1"/>
</dbReference>
<evidence type="ECO:0000256" key="6">
    <source>
        <dbReference type="PROSITE-ProRule" id="PRU00175"/>
    </source>
</evidence>
<comment type="caution">
    <text evidence="8">The sequence shown here is derived from an EMBL/GenBank/DDBJ whole genome shotgun (WGS) entry which is preliminary data.</text>
</comment>
<dbReference type="PROSITE" id="PS50089">
    <property type="entry name" value="ZF_RING_2"/>
    <property type="match status" value="1"/>
</dbReference>
<keyword evidence="4 6" id="KW-0863">Zinc-finger</keyword>
<dbReference type="GO" id="GO:0008270">
    <property type="term" value="F:zinc ion binding"/>
    <property type="evidence" value="ECO:0007669"/>
    <property type="project" value="UniProtKB-KW"/>
</dbReference>
<dbReference type="InterPro" id="IPR013083">
    <property type="entry name" value="Znf_RING/FYVE/PHD"/>
</dbReference>
<protein>
    <recommendedName>
        <fullName evidence="2">RING-type E3 ubiquitin transferase</fullName>
        <ecNumber evidence="2">2.3.2.27</ecNumber>
    </recommendedName>
</protein>
<dbReference type="SUPFAM" id="SSF57850">
    <property type="entry name" value="RING/U-box"/>
    <property type="match status" value="1"/>
</dbReference>
<evidence type="ECO:0000256" key="4">
    <source>
        <dbReference type="ARBA" id="ARBA00022771"/>
    </source>
</evidence>
<keyword evidence="3" id="KW-0479">Metal-binding</keyword>
<evidence type="ECO:0000256" key="1">
    <source>
        <dbReference type="ARBA" id="ARBA00000900"/>
    </source>
</evidence>
<dbReference type="GO" id="GO:0005737">
    <property type="term" value="C:cytoplasm"/>
    <property type="evidence" value="ECO:0007669"/>
    <property type="project" value="TreeGrafter"/>
</dbReference>
<reference evidence="8 9" key="1">
    <citation type="submission" date="2021-09" db="EMBL/GenBank/DDBJ databases">
        <title>Genomic insights and catalytic innovation underlie evolution of tropane alkaloids biosynthesis.</title>
        <authorList>
            <person name="Wang Y.-J."/>
            <person name="Tian T."/>
            <person name="Huang J.-P."/>
            <person name="Huang S.-X."/>
        </authorList>
    </citation>
    <scope>NUCLEOTIDE SEQUENCE [LARGE SCALE GENOMIC DNA]</scope>
    <source>
        <strain evidence="8">KIB-2018</strain>
        <tissue evidence="8">Leaf</tissue>
    </source>
</reference>
<evidence type="ECO:0000256" key="2">
    <source>
        <dbReference type="ARBA" id="ARBA00012483"/>
    </source>
</evidence>
<evidence type="ECO:0000259" key="7">
    <source>
        <dbReference type="PROSITE" id="PS50089"/>
    </source>
</evidence>
<dbReference type="GO" id="GO:0061630">
    <property type="term" value="F:ubiquitin protein ligase activity"/>
    <property type="evidence" value="ECO:0007669"/>
    <property type="project" value="UniProtKB-EC"/>
</dbReference>
<dbReference type="Gene3D" id="3.30.40.10">
    <property type="entry name" value="Zinc/RING finger domain, C3HC4 (zinc finger)"/>
    <property type="match status" value="1"/>
</dbReference>
<name>A0AAV8U6C3_9ROSI</name>
<dbReference type="GO" id="GO:0016567">
    <property type="term" value="P:protein ubiquitination"/>
    <property type="evidence" value="ECO:0007669"/>
    <property type="project" value="TreeGrafter"/>
</dbReference>
<evidence type="ECO:0000313" key="9">
    <source>
        <dbReference type="Proteomes" id="UP001159364"/>
    </source>
</evidence>
<evidence type="ECO:0000313" key="8">
    <source>
        <dbReference type="EMBL" id="KAJ8773749.1"/>
    </source>
</evidence>
<accession>A0AAV8U6C3</accession>
<organism evidence="8 9">
    <name type="scientific">Erythroxylum novogranatense</name>
    <dbReference type="NCBI Taxonomy" id="1862640"/>
    <lineage>
        <taxon>Eukaryota</taxon>
        <taxon>Viridiplantae</taxon>
        <taxon>Streptophyta</taxon>
        <taxon>Embryophyta</taxon>
        <taxon>Tracheophyta</taxon>
        <taxon>Spermatophyta</taxon>
        <taxon>Magnoliopsida</taxon>
        <taxon>eudicotyledons</taxon>
        <taxon>Gunneridae</taxon>
        <taxon>Pentapetalae</taxon>
        <taxon>rosids</taxon>
        <taxon>fabids</taxon>
        <taxon>Malpighiales</taxon>
        <taxon>Erythroxylaceae</taxon>
        <taxon>Erythroxylum</taxon>
    </lineage>
</organism>
<feature type="domain" description="RING-type" evidence="7">
    <location>
        <begin position="204"/>
        <end position="243"/>
    </location>
</feature>
<keyword evidence="5" id="KW-0862">Zinc</keyword>
<gene>
    <name evidence="8" type="ORF">K2173_006399</name>
</gene>
<comment type="catalytic activity">
    <reaction evidence="1">
        <text>S-ubiquitinyl-[E2 ubiquitin-conjugating enzyme]-L-cysteine + [acceptor protein]-L-lysine = [E2 ubiquitin-conjugating enzyme]-L-cysteine + N(6)-ubiquitinyl-[acceptor protein]-L-lysine.</text>
        <dbReference type="EC" id="2.3.2.27"/>
    </reaction>
</comment>
<dbReference type="PANTHER" id="PTHR15710:SF196">
    <property type="entry name" value="F6A14.12 PROTEIN-RELATED"/>
    <property type="match status" value="1"/>
</dbReference>
<dbReference type="AlphaFoldDB" id="A0AAV8U6C3"/>
<sequence>MIESKELFDVKVVTVPRIHEITDEICFPASLLPVDLSFVIHYSATHKFYCQTSRGRRILIHEIQVESRELEFDTDSCHFTNDIVSNLNELRDNPEGTKTTIKSEDTYVDLVKAVMNETRKFVFRVPKKHKYLHLCCQVAHVQEVIFQETDLFCRCIYNETDLKDQTVREAVLKLERINSQMILTNGKGLRLESVKVGKKSRERCPICLEEMRGSATRMICKHLFHGACLAMWLSERNSCPCCRSELPMNR</sequence>
<dbReference type="InterPro" id="IPR001841">
    <property type="entry name" value="Znf_RING"/>
</dbReference>
<dbReference type="EMBL" id="JAIWQS010000001">
    <property type="protein sequence ID" value="KAJ8773749.1"/>
    <property type="molecule type" value="Genomic_DNA"/>
</dbReference>
<dbReference type="EC" id="2.3.2.27" evidence="2"/>
<keyword evidence="9" id="KW-1185">Reference proteome</keyword>
<evidence type="ECO:0000256" key="5">
    <source>
        <dbReference type="ARBA" id="ARBA00022833"/>
    </source>
</evidence>
<dbReference type="PANTHER" id="PTHR15710">
    <property type="entry name" value="E3 UBIQUITIN-PROTEIN LIGASE PRAJA"/>
    <property type="match status" value="1"/>
</dbReference>
<dbReference type="Proteomes" id="UP001159364">
    <property type="component" value="Linkage Group LG01"/>
</dbReference>
<evidence type="ECO:0000256" key="3">
    <source>
        <dbReference type="ARBA" id="ARBA00022723"/>
    </source>
</evidence>